<protein>
    <submittedName>
        <fullName evidence="3">Glycosyltransferase</fullName>
        <ecNumber evidence="3">2.4.-.-</ecNumber>
    </submittedName>
</protein>
<name>A0ABT2TM60_9FIRM</name>
<reference evidence="3 4" key="1">
    <citation type="journal article" date="2021" name="ISME Commun">
        <title>Automated analysis of genomic sequences facilitates high-throughput and comprehensive description of bacteria.</title>
        <authorList>
            <person name="Hitch T.C.A."/>
        </authorList>
    </citation>
    <scope>NUCLEOTIDE SEQUENCE [LARGE SCALE GENOMIC DNA]</scope>
    <source>
        <strain evidence="3 4">Sanger_109</strain>
    </source>
</reference>
<dbReference type="EMBL" id="JAOQJQ010000006">
    <property type="protein sequence ID" value="MCU6763313.1"/>
    <property type="molecule type" value="Genomic_DNA"/>
</dbReference>
<dbReference type="SUPFAM" id="SSF81901">
    <property type="entry name" value="HCP-like"/>
    <property type="match status" value="1"/>
</dbReference>
<dbReference type="InterPro" id="IPR019734">
    <property type="entry name" value="TPR_rpt"/>
</dbReference>
<accession>A0ABT2TM60</accession>
<evidence type="ECO:0000256" key="1">
    <source>
        <dbReference type="PROSITE-ProRule" id="PRU00339"/>
    </source>
</evidence>
<keyword evidence="1" id="KW-0802">TPR repeat</keyword>
<proteinExistence type="predicted"/>
<dbReference type="Pfam" id="PF00535">
    <property type="entry name" value="Glycos_transf_2"/>
    <property type="match status" value="1"/>
</dbReference>
<keyword evidence="4" id="KW-1185">Reference proteome</keyword>
<evidence type="ECO:0000313" key="4">
    <source>
        <dbReference type="Proteomes" id="UP001652442"/>
    </source>
</evidence>
<dbReference type="SMART" id="SM00028">
    <property type="entry name" value="TPR"/>
    <property type="match status" value="2"/>
</dbReference>
<dbReference type="SUPFAM" id="SSF53448">
    <property type="entry name" value="Nucleotide-diphospho-sugar transferases"/>
    <property type="match status" value="1"/>
</dbReference>
<feature type="domain" description="Glycosyltransferase 2-like" evidence="2">
    <location>
        <begin position="5"/>
        <end position="144"/>
    </location>
</feature>
<evidence type="ECO:0000259" key="2">
    <source>
        <dbReference type="Pfam" id="PF00535"/>
    </source>
</evidence>
<dbReference type="RefSeq" id="WP_158425951.1">
    <property type="nucleotide sequence ID" value="NZ_JAOQJQ010000006.1"/>
</dbReference>
<keyword evidence="3" id="KW-0808">Transferase</keyword>
<dbReference type="Gene3D" id="1.25.40.10">
    <property type="entry name" value="Tetratricopeptide repeat domain"/>
    <property type="match status" value="1"/>
</dbReference>
<organism evidence="3 4">
    <name type="scientific">Brotonthovivens ammoniilytica</name>
    <dbReference type="NCBI Taxonomy" id="2981725"/>
    <lineage>
        <taxon>Bacteria</taxon>
        <taxon>Bacillati</taxon>
        <taxon>Bacillota</taxon>
        <taxon>Clostridia</taxon>
        <taxon>Lachnospirales</taxon>
        <taxon>Lachnospiraceae</taxon>
        <taxon>Brotonthovivens</taxon>
    </lineage>
</organism>
<dbReference type="Gene3D" id="3.90.550.10">
    <property type="entry name" value="Spore Coat Polysaccharide Biosynthesis Protein SpsA, Chain A"/>
    <property type="match status" value="1"/>
</dbReference>
<dbReference type="EC" id="2.4.-.-" evidence="3"/>
<dbReference type="GO" id="GO:0016757">
    <property type="term" value="F:glycosyltransferase activity"/>
    <property type="evidence" value="ECO:0007669"/>
    <property type="project" value="UniProtKB-KW"/>
</dbReference>
<dbReference type="Pfam" id="PF13181">
    <property type="entry name" value="TPR_8"/>
    <property type="match status" value="2"/>
</dbReference>
<comment type="caution">
    <text evidence="3">The sequence shown here is derived from an EMBL/GenBank/DDBJ whole genome shotgun (WGS) entry which is preliminary data.</text>
</comment>
<dbReference type="PANTHER" id="PTHR43630:SF2">
    <property type="entry name" value="GLYCOSYLTRANSFERASE"/>
    <property type="match status" value="1"/>
</dbReference>
<dbReference type="PANTHER" id="PTHR43630">
    <property type="entry name" value="POLY-BETA-1,6-N-ACETYL-D-GLUCOSAMINE SYNTHASE"/>
    <property type="match status" value="1"/>
</dbReference>
<dbReference type="InterPro" id="IPR011990">
    <property type="entry name" value="TPR-like_helical_dom_sf"/>
</dbReference>
<sequence length="371" mass="44088">MITISLCMIVRDEEKVLSRILGQMQEIADEIIIVDTGSEDRTKEIAEGFHARIFDFPWIGDFSAARNFACEKARMDYWMWLDADDVITESNRQRLIQLKQTLEPETDVVMMKYLTGFDEYGNVSFSYYRERLIKNNRGFFWKGKVHEAVEPAGKIQYIPIEIEHRKIAAGDPDRNLNIYEAMIQNGEALEPRHLFYYGRELYYHQKYERAAEIFQEFLQSEGGWMENKIDACLQLSYCYEKFLKKPKRLEVLFYSFIFDEPRAEICCEIGRIFIEQKKYNQAVYWYRQALNARRNPDNGAFMQQDCYDYIPNIQLCVCYDRLGRYEEAFKYHEKSMKIKPDAREVQLNISYFDKLKMSGKLKGISGIKMHK</sequence>
<dbReference type="Proteomes" id="UP001652442">
    <property type="component" value="Unassembled WGS sequence"/>
</dbReference>
<dbReference type="CDD" id="cd02511">
    <property type="entry name" value="Beta4Glucosyltransferase"/>
    <property type="match status" value="1"/>
</dbReference>
<dbReference type="InterPro" id="IPR001173">
    <property type="entry name" value="Glyco_trans_2-like"/>
</dbReference>
<dbReference type="PROSITE" id="PS50005">
    <property type="entry name" value="TPR"/>
    <property type="match status" value="1"/>
</dbReference>
<keyword evidence="3" id="KW-0328">Glycosyltransferase</keyword>
<feature type="repeat" description="TPR" evidence="1">
    <location>
        <begin position="263"/>
        <end position="296"/>
    </location>
</feature>
<gene>
    <name evidence="3" type="ORF">OCV88_13425</name>
</gene>
<dbReference type="InterPro" id="IPR029044">
    <property type="entry name" value="Nucleotide-diphossugar_trans"/>
</dbReference>
<evidence type="ECO:0000313" key="3">
    <source>
        <dbReference type="EMBL" id="MCU6763313.1"/>
    </source>
</evidence>